<dbReference type="PANTHER" id="PTHR45639:SF3">
    <property type="entry name" value="HYPOXIA UP-REGULATED PROTEIN 1"/>
    <property type="match status" value="1"/>
</dbReference>
<dbReference type="GO" id="GO:0140662">
    <property type="term" value="F:ATP-dependent protein folding chaperone"/>
    <property type="evidence" value="ECO:0007669"/>
    <property type="project" value="InterPro"/>
</dbReference>
<evidence type="ECO:0000256" key="2">
    <source>
        <dbReference type="ARBA" id="ARBA00022729"/>
    </source>
</evidence>
<evidence type="ECO:0000256" key="8">
    <source>
        <dbReference type="SAM" id="SignalP"/>
    </source>
</evidence>
<dbReference type="Pfam" id="PF00012">
    <property type="entry name" value="HSP70"/>
    <property type="match status" value="1"/>
</dbReference>
<dbReference type="STRING" id="56484.A0A1Y2FQ18"/>
<keyword evidence="5" id="KW-0067">ATP-binding</keyword>
<dbReference type="InterPro" id="IPR029047">
    <property type="entry name" value="HSP70_peptide-bd_sf"/>
</dbReference>
<evidence type="ECO:0000256" key="3">
    <source>
        <dbReference type="ARBA" id="ARBA00022741"/>
    </source>
</evidence>
<evidence type="ECO:0000313" key="9">
    <source>
        <dbReference type="EMBL" id="ORY86091.1"/>
    </source>
</evidence>
<dbReference type="InterPro" id="IPR013126">
    <property type="entry name" value="Hsp_70_fam"/>
</dbReference>
<dbReference type="Gene3D" id="2.60.34.10">
    <property type="entry name" value="Substrate Binding Domain Of DNAk, Chain A, domain 1"/>
    <property type="match status" value="1"/>
</dbReference>
<dbReference type="Gene3D" id="3.30.420.40">
    <property type="match status" value="2"/>
</dbReference>
<sequence length="921" mass="99882">MQFAQLAAPILLCLQAAQAAVLAIDYGTGWTKAALVKPGIPLEIVLTKDTKRKEQSVIAFKQQERLYGGDAAALAARYPEATFFNLKNLLGQTLTSEAAVRHAQLYPANKMQASSRGTVAFEVGDTSYTVEELVAMQLKNIRKNAELMASEKVKDAVLTVPPHFTQDQRLALIEAAQLAGLRPLELVTDGTAVIIDYAKARPFNASQMHLVYDMGSGSTSATLVRLSGISVKDTAKKNKTITYAQVLSLGAELNNGGNMLDQRLYEHLVSKFDELHSQQAGSKLATNPRGLARLMKEATKVKQILSANNEAMASVESLHGDVDFRYKVTRAVLEELTADLVPLVANPITEAFKAAGVTHEDVDSIIIHGGAARVPFIKTALASVAPEEKLARNVNSDEAAVMGAVFRGAGLSGQFRVKELVVSDQTAFDFQYSLDGKLFSLFPRGTAYGTERNVSLTGRTSDAELELVYSYNQQKAQQGFAKISLTGRQKAVESMPSECLKVEISATFKLDHSGIVRLSTVQAHCEYEEKPGMADKVKGWFGGKDSTSTTAAKGKKTEVPEVAKRVIKTAAISSTVQYSQGWTSDAQALQLSLAKIGKLDSLDSDRVARESARNSLEAHVYRVRDLLDSESFLTSSTPDEQSNLQKLAAEANEWMYGDGENASLEDLDKKRYGLSSIIDAITSRREEAAKRPESIDALQKQIDSARKFVKGQKVEIDKYATAKKEYDVKVAEQAVADAASSEAAEGEPAPAASTEEEDSLEDSAADASKTGSADPKESAKPKLEAPMEPLYDLVDFVPLEKLLDEKEAWLKAQTAEQAKLTATEDPVLLVRDLDSAKAEVSEEMMALIQKVTYKFQQRRTPPKKSKASKTKSSKPTATPKKAEEPVAGDSPLPADEPQAKEAVPEPEPEATPAAENVRDEL</sequence>
<feature type="chain" id="PRO_5012146818" evidence="8">
    <location>
        <begin position="20"/>
        <end position="921"/>
    </location>
</feature>
<dbReference type="Gene3D" id="1.20.1270.10">
    <property type="match status" value="1"/>
</dbReference>
<dbReference type="PRINTS" id="PR00301">
    <property type="entry name" value="HEATSHOCK70"/>
</dbReference>
<feature type="region of interest" description="Disordered" evidence="7">
    <location>
        <begin position="854"/>
        <end position="921"/>
    </location>
</feature>
<comment type="subcellular location">
    <subcellularLocation>
        <location evidence="1">Endoplasmic reticulum lumen</location>
    </subcellularLocation>
</comment>
<organism evidence="9 10">
    <name type="scientific">Protomyces lactucae-debilis</name>
    <dbReference type="NCBI Taxonomy" id="2754530"/>
    <lineage>
        <taxon>Eukaryota</taxon>
        <taxon>Fungi</taxon>
        <taxon>Dikarya</taxon>
        <taxon>Ascomycota</taxon>
        <taxon>Taphrinomycotina</taxon>
        <taxon>Taphrinomycetes</taxon>
        <taxon>Taphrinales</taxon>
        <taxon>Protomycetaceae</taxon>
        <taxon>Protomyces</taxon>
    </lineage>
</organism>
<dbReference type="EMBL" id="MCFI01000003">
    <property type="protein sequence ID" value="ORY86091.1"/>
    <property type="molecule type" value="Genomic_DNA"/>
</dbReference>
<dbReference type="InterPro" id="IPR029048">
    <property type="entry name" value="HSP70_C_sf"/>
</dbReference>
<dbReference type="SUPFAM" id="SSF53067">
    <property type="entry name" value="Actin-like ATPase domain"/>
    <property type="match status" value="2"/>
</dbReference>
<keyword evidence="3" id="KW-0547">Nucleotide-binding</keyword>
<dbReference type="FunFam" id="3.90.640.10:FF:000004">
    <property type="entry name" value="Heat shock 70 kDa protein 4"/>
    <property type="match status" value="1"/>
</dbReference>
<gene>
    <name evidence="9" type="ORF">BCR37DRAFT_376624</name>
</gene>
<dbReference type="Gene3D" id="3.90.640.10">
    <property type="entry name" value="Actin, Chain A, domain 4"/>
    <property type="match status" value="1"/>
</dbReference>
<feature type="compositionally biased region" description="Basic and acidic residues" evidence="7">
    <location>
        <begin position="774"/>
        <end position="785"/>
    </location>
</feature>
<dbReference type="Gene3D" id="3.30.30.30">
    <property type="match status" value="1"/>
</dbReference>
<dbReference type="InterPro" id="IPR018181">
    <property type="entry name" value="Heat_shock_70_CS"/>
</dbReference>
<keyword evidence="10" id="KW-1185">Reference proteome</keyword>
<keyword evidence="6" id="KW-0143">Chaperone</keyword>
<dbReference type="InterPro" id="IPR043129">
    <property type="entry name" value="ATPase_NBD"/>
</dbReference>
<dbReference type="OrthoDB" id="10262720at2759"/>
<feature type="region of interest" description="Disordered" evidence="7">
    <location>
        <begin position="738"/>
        <end position="787"/>
    </location>
</feature>
<dbReference type="OMA" id="SRTPMIQ"/>
<evidence type="ECO:0000256" key="4">
    <source>
        <dbReference type="ARBA" id="ARBA00022824"/>
    </source>
</evidence>
<feature type="compositionally biased region" description="Basic residues" evidence="7">
    <location>
        <begin position="856"/>
        <end position="872"/>
    </location>
</feature>
<feature type="signal peptide" evidence="8">
    <location>
        <begin position="1"/>
        <end position="19"/>
    </location>
</feature>
<proteinExistence type="predicted"/>
<feature type="compositionally biased region" description="Low complexity" evidence="7">
    <location>
        <begin position="738"/>
        <end position="753"/>
    </location>
</feature>
<keyword evidence="4" id="KW-0256">Endoplasmic reticulum</keyword>
<name>A0A1Y2FQ18_PROLT</name>
<dbReference type="Proteomes" id="UP000193685">
    <property type="component" value="Unassembled WGS sequence"/>
</dbReference>
<protein>
    <submittedName>
        <fullName evidence="9">Hsp70 protein-domain-containing protein</fullName>
    </submittedName>
</protein>
<dbReference type="GO" id="GO:0034663">
    <property type="term" value="C:endoplasmic reticulum chaperone complex"/>
    <property type="evidence" value="ECO:0007669"/>
    <property type="project" value="TreeGrafter"/>
</dbReference>
<dbReference type="SUPFAM" id="SSF100934">
    <property type="entry name" value="Heat shock protein 70kD (HSP70), C-terminal subdomain"/>
    <property type="match status" value="1"/>
</dbReference>
<evidence type="ECO:0000256" key="7">
    <source>
        <dbReference type="SAM" id="MobiDB-lite"/>
    </source>
</evidence>
<evidence type="ECO:0000256" key="1">
    <source>
        <dbReference type="ARBA" id="ARBA00004319"/>
    </source>
</evidence>
<dbReference type="CDD" id="cd10230">
    <property type="entry name" value="ASKHA_NBD_HSP70_HYOU1"/>
    <property type="match status" value="1"/>
</dbReference>
<evidence type="ECO:0000256" key="5">
    <source>
        <dbReference type="ARBA" id="ARBA00022840"/>
    </source>
</evidence>
<dbReference type="PROSITE" id="PS00329">
    <property type="entry name" value="HSP70_2"/>
    <property type="match status" value="1"/>
</dbReference>
<feature type="compositionally biased region" description="Acidic residues" evidence="7">
    <location>
        <begin position="754"/>
        <end position="764"/>
    </location>
</feature>
<accession>A0A1Y2FQ18</accession>
<keyword evidence="2 8" id="KW-0732">Signal</keyword>
<reference evidence="9 10" key="1">
    <citation type="submission" date="2016-07" db="EMBL/GenBank/DDBJ databases">
        <title>Pervasive Adenine N6-methylation of Active Genes in Fungi.</title>
        <authorList>
            <consortium name="DOE Joint Genome Institute"/>
            <person name="Mondo S.J."/>
            <person name="Dannebaum R.O."/>
            <person name="Kuo R.C."/>
            <person name="Labutti K."/>
            <person name="Haridas S."/>
            <person name="Kuo A."/>
            <person name="Salamov A."/>
            <person name="Ahrendt S.R."/>
            <person name="Lipzen A."/>
            <person name="Sullivan W."/>
            <person name="Andreopoulos W.B."/>
            <person name="Clum A."/>
            <person name="Lindquist E."/>
            <person name="Daum C."/>
            <person name="Ramamoorthy G.K."/>
            <person name="Gryganskyi A."/>
            <person name="Culley D."/>
            <person name="Magnuson J.K."/>
            <person name="James T.Y."/>
            <person name="O'Malley M.A."/>
            <person name="Stajich J.E."/>
            <person name="Spatafora J.W."/>
            <person name="Visel A."/>
            <person name="Grigoriev I.V."/>
        </authorList>
    </citation>
    <scope>NUCLEOTIDE SEQUENCE [LARGE SCALE GENOMIC DNA]</scope>
    <source>
        <strain evidence="9 10">12-1054</strain>
    </source>
</reference>
<dbReference type="GeneID" id="63785235"/>
<dbReference type="GO" id="GO:0030968">
    <property type="term" value="P:endoplasmic reticulum unfolded protein response"/>
    <property type="evidence" value="ECO:0007669"/>
    <property type="project" value="TreeGrafter"/>
</dbReference>
<dbReference type="RefSeq" id="XP_040727273.1">
    <property type="nucleotide sequence ID" value="XM_040868636.1"/>
</dbReference>
<dbReference type="PANTHER" id="PTHR45639">
    <property type="entry name" value="HSC70CB, ISOFORM G-RELATED"/>
    <property type="match status" value="1"/>
</dbReference>
<evidence type="ECO:0000256" key="6">
    <source>
        <dbReference type="ARBA" id="ARBA00023186"/>
    </source>
</evidence>
<dbReference type="AlphaFoldDB" id="A0A1Y2FQ18"/>
<comment type="caution">
    <text evidence="9">The sequence shown here is derived from an EMBL/GenBank/DDBJ whole genome shotgun (WGS) entry which is preliminary data.</text>
</comment>
<dbReference type="GO" id="GO:0005524">
    <property type="term" value="F:ATP binding"/>
    <property type="evidence" value="ECO:0007669"/>
    <property type="project" value="UniProtKB-KW"/>
</dbReference>
<evidence type="ECO:0000313" key="10">
    <source>
        <dbReference type="Proteomes" id="UP000193685"/>
    </source>
</evidence>
<dbReference type="GO" id="GO:0005788">
    <property type="term" value="C:endoplasmic reticulum lumen"/>
    <property type="evidence" value="ECO:0007669"/>
    <property type="project" value="UniProtKB-SubCell"/>
</dbReference>